<feature type="compositionally biased region" description="Gly residues" evidence="2">
    <location>
        <begin position="620"/>
        <end position="629"/>
    </location>
</feature>
<dbReference type="InterPro" id="IPR050268">
    <property type="entry name" value="NADH-dep_flavin_reductase"/>
</dbReference>
<feature type="compositionally biased region" description="Polar residues" evidence="2">
    <location>
        <begin position="407"/>
        <end position="423"/>
    </location>
</feature>
<evidence type="ECO:0000256" key="1">
    <source>
        <dbReference type="ARBA" id="ARBA00023002"/>
    </source>
</evidence>
<sequence>MERPTQATRRFYNAFYRWASLSYPPHSGPHIVRLRQTYRTSARLLDDGNSRKLDVARPRLKQGKDTGDAKERRRELASHQTTSQANEQRTEPVLQQAEQAAKSSRKRSILTDYTRAVLRPLTHPVVIITAGDRDENSPPLPYGCRGVTVSSFSSVSMAGDAPVVSFNLKIPSRTWDVLRNVSSLRVHLLRGTAEGAALAHAFTQPYEEPQEAFDAIQALGAKIIESPNKNAHGHKSVKISHPAVSACIHASILPKHTVTIDDHVVVFASVQRIEMMKDETAVDSVDKWEADSATGMLAYGLQGYRSLGSSIATLPELQSSMSKHEARPKESLGVVGVAAGNSNTTDSEPLQQSRPAKIVASSGIKAEMERRTAEIRETQNVETERASDETINTTINSKEPLPKNNKTRQSSSNAWGLPTSSRSFPALARASPLNQGRQYSTSPSKTKNAKSTHPSIDPSLDPKTTVQDFLCIPAAVHRPKRTRLLQLHAHDAEISERYLATYGDDLSTTDQEKLTARIARNRRFVTKKRALNAAEDLERFLNEGKVYARTAPWLEGSVEAGIVVVREEAAEAQMALDEGRLGKEVFDAVRKRLEGEHEFLSTQAQRLRDMMQEDEEDFGPGNGGSGRST</sequence>
<proteinExistence type="predicted"/>
<dbReference type="GO" id="GO:0042602">
    <property type="term" value="F:riboflavin reductase (NADPH) activity"/>
    <property type="evidence" value="ECO:0007669"/>
    <property type="project" value="TreeGrafter"/>
</dbReference>
<keyword evidence="1" id="KW-0560">Oxidoreductase</keyword>
<dbReference type="AlphaFoldDB" id="A0AAQ3LWP6"/>
<feature type="compositionally biased region" description="Polar residues" evidence="2">
    <location>
        <begin position="78"/>
        <end position="87"/>
    </location>
</feature>
<evidence type="ECO:0000259" key="3">
    <source>
        <dbReference type="SMART" id="SM00903"/>
    </source>
</evidence>
<dbReference type="InterPro" id="IPR002563">
    <property type="entry name" value="Flavin_Rdtase-like_dom"/>
</dbReference>
<feature type="compositionally biased region" description="Basic and acidic residues" evidence="2">
    <location>
        <begin position="44"/>
        <end position="77"/>
    </location>
</feature>
<dbReference type="PANTHER" id="PTHR30466">
    <property type="entry name" value="FLAVIN REDUCTASE"/>
    <property type="match status" value="1"/>
</dbReference>
<feature type="compositionally biased region" description="Polar residues" evidence="2">
    <location>
        <begin position="432"/>
        <end position="454"/>
    </location>
</feature>
<gene>
    <name evidence="4" type="ORF">R9X50_00011200</name>
</gene>
<evidence type="ECO:0000256" key="2">
    <source>
        <dbReference type="SAM" id="MobiDB-lite"/>
    </source>
</evidence>
<feature type="domain" description="Flavin reductase like" evidence="3">
    <location>
        <begin position="118"/>
        <end position="284"/>
    </location>
</feature>
<name>A0AAQ3LWP6_9PEZI</name>
<dbReference type="Pfam" id="PF01613">
    <property type="entry name" value="Flavin_Reduct"/>
    <property type="match status" value="1"/>
</dbReference>
<dbReference type="EMBL" id="CP138580">
    <property type="protein sequence ID" value="WPG97338.1"/>
    <property type="molecule type" value="Genomic_DNA"/>
</dbReference>
<feature type="region of interest" description="Disordered" evidence="2">
    <location>
        <begin position="338"/>
        <end position="461"/>
    </location>
</feature>
<protein>
    <recommendedName>
        <fullName evidence="3">Flavin reductase like domain-containing protein</fullName>
    </recommendedName>
</protein>
<dbReference type="SMART" id="SM00903">
    <property type="entry name" value="Flavin_Reduct"/>
    <property type="match status" value="1"/>
</dbReference>
<evidence type="ECO:0000313" key="5">
    <source>
        <dbReference type="Proteomes" id="UP001303373"/>
    </source>
</evidence>
<dbReference type="PANTHER" id="PTHR30466:SF1">
    <property type="entry name" value="FMN REDUCTASE (NADH) RUTF"/>
    <property type="match status" value="1"/>
</dbReference>
<reference evidence="4 5" key="1">
    <citation type="submission" date="2023-11" db="EMBL/GenBank/DDBJ databases">
        <title>An acidophilic fungus is an integral part of prey digestion in a carnivorous sundew plant.</title>
        <authorList>
            <person name="Tsai I.J."/>
        </authorList>
    </citation>
    <scope>NUCLEOTIDE SEQUENCE [LARGE SCALE GENOMIC DNA]</scope>
    <source>
        <strain evidence="4">169a</strain>
    </source>
</reference>
<organism evidence="4 5">
    <name type="scientific">Acrodontium crateriforme</name>
    <dbReference type="NCBI Taxonomy" id="150365"/>
    <lineage>
        <taxon>Eukaryota</taxon>
        <taxon>Fungi</taxon>
        <taxon>Dikarya</taxon>
        <taxon>Ascomycota</taxon>
        <taxon>Pezizomycotina</taxon>
        <taxon>Dothideomycetes</taxon>
        <taxon>Dothideomycetidae</taxon>
        <taxon>Mycosphaerellales</taxon>
        <taxon>Teratosphaeriaceae</taxon>
        <taxon>Acrodontium</taxon>
    </lineage>
</organism>
<dbReference type="SUPFAM" id="SSF50475">
    <property type="entry name" value="FMN-binding split barrel"/>
    <property type="match status" value="1"/>
</dbReference>
<evidence type="ECO:0000313" key="4">
    <source>
        <dbReference type="EMBL" id="WPG97338.1"/>
    </source>
</evidence>
<dbReference type="InterPro" id="IPR012349">
    <property type="entry name" value="Split_barrel_FMN-bd"/>
</dbReference>
<feature type="region of interest" description="Disordered" evidence="2">
    <location>
        <begin position="608"/>
        <end position="629"/>
    </location>
</feature>
<dbReference type="Gene3D" id="2.30.110.10">
    <property type="entry name" value="Electron Transport, Fmn-binding Protein, Chain A"/>
    <property type="match status" value="1"/>
</dbReference>
<feature type="region of interest" description="Disordered" evidence="2">
    <location>
        <begin position="43"/>
        <end position="93"/>
    </location>
</feature>
<feature type="compositionally biased region" description="Polar residues" evidence="2">
    <location>
        <begin position="340"/>
        <end position="354"/>
    </location>
</feature>
<dbReference type="Proteomes" id="UP001303373">
    <property type="component" value="Chromosome 1"/>
</dbReference>
<accession>A0AAQ3LWP6</accession>
<dbReference type="GO" id="GO:0010181">
    <property type="term" value="F:FMN binding"/>
    <property type="evidence" value="ECO:0007669"/>
    <property type="project" value="InterPro"/>
</dbReference>
<keyword evidence="5" id="KW-1185">Reference proteome</keyword>
<feature type="compositionally biased region" description="Basic and acidic residues" evidence="2">
    <location>
        <begin position="366"/>
        <end position="388"/>
    </location>
</feature>